<reference evidence="9 10" key="1">
    <citation type="submission" date="2019-02" db="EMBL/GenBank/DDBJ databases">
        <authorList>
            <person name="Manzano-Marin A."/>
            <person name="Manzano-Marin A."/>
        </authorList>
    </citation>
    <scope>NUCLEOTIDE SEQUENCE [LARGE SCALE GENOMIC DNA]</scope>
    <source>
        <strain evidence="9 10">ErCipiceae</strain>
    </source>
</reference>
<evidence type="ECO:0000313" key="10">
    <source>
        <dbReference type="Proteomes" id="UP000294289"/>
    </source>
</evidence>
<dbReference type="PIRSF" id="PIRSF001430">
    <property type="entry name" value="tRNA_psdUrid_synth"/>
    <property type="match status" value="1"/>
</dbReference>
<dbReference type="GO" id="GO:0003723">
    <property type="term" value="F:RNA binding"/>
    <property type="evidence" value="ECO:0007669"/>
    <property type="project" value="InterPro"/>
</dbReference>
<keyword evidence="3 4" id="KW-0413">Isomerase</keyword>
<dbReference type="InterPro" id="IPR020095">
    <property type="entry name" value="PsdUridine_synth_TruA_C"/>
</dbReference>
<dbReference type="EC" id="5.4.99.12" evidence="4"/>
<dbReference type="OrthoDB" id="9811823at2"/>
<dbReference type="Gene3D" id="3.30.70.580">
    <property type="entry name" value="Pseudouridine synthase I, catalytic domain, N-terminal subdomain"/>
    <property type="match status" value="1"/>
</dbReference>
<accession>A0A803FVC8</accession>
<dbReference type="InterPro" id="IPR020103">
    <property type="entry name" value="PsdUridine_synth_cat_dom_sf"/>
</dbReference>
<dbReference type="InterPro" id="IPR020094">
    <property type="entry name" value="TruA/RsuA/RluB/E/F_N"/>
</dbReference>
<dbReference type="GO" id="GO:0160147">
    <property type="term" value="F:tRNA pseudouridine(38-40) synthase activity"/>
    <property type="evidence" value="ECO:0007669"/>
    <property type="project" value="UniProtKB-EC"/>
</dbReference>
<dbReference type="CDD" id="cd02570">
    <property type="entry name" value="PseudoU_synth_EcTruA"/>
    <property type="match status" value="1"/>
</dbReference>
<comment type="function">
    <text evidence="4">Formation of pseudouridine at positions 38, 39 and 40 in the anticodon stem and loop of transfer RNAs.</text>
</comment>
<evidence type="ECO:0000256" key="5">
    <source>
        <dbReference type="PIRSR" id="PIRSR001430-1"/>
    </source>
</evidence>
<evidence type="ECO:0000259" key="8">
    <source>
        <dbReference type="Pfam" id="PF01416"/>
    </source>
</evidence>
<evidence type="ECO:0000256" key="1">
    <source>
        <dbReference type="ARBA" id="ARBA00009375"/>
    </source>
</evidence>
<feature type="binding site" evidence="4 6">
    <location>
        <position position="113"/>
    </location>
    <ligand>
        <name>substrate</name>
    </ligand>
</feature>
<feature type="active site" description="Nucleophile" evidence="4 5">
    <location>
        <position position="55"/>
    </location>
</feature>
<protein>
    <recommendedName>
        <fullName evidence="4">tRNA pseudouridine synthase A</fullName>
        <ecNumber evidence="4">5.4.99.12</ecNumber>
    </recommendedName>
    <alternativeName>
        <fullName evidence="4">tRNA pseudouridine(38-40) synthase</fullName>
    </alternativeName>
    <alternativeName>
        <fullName evidence="4">tRNA pseudouridylate synthase I</fullName>
    </alternativeName>
    <alternativeName>
        <fullName evidence="4">tRNA-uridine isomerase I</fullName>
    </alternativeName>
</protein>
<dbReference type="AlphaFoldDB" id="A0A803FVC8"/>
<dbReference type="HAMAP" id="MF_00171">
    <property type="entry name" value="TruA"/>
    <property type="match status" value="1"/>
</dbReference>
<keyword evidence="2 4" id="KW-0819">tRNA processing</keyword>
<dbReference type="EMBL" id="LR217737">
    <property type="protein sequence ID" value="VFP88862.1"/>
    <property type="molecule type" value="Genomic_DNA"/>
</dbReference>
<evidence type="ECO:0000256" key="3">
    <source>
        <dbReference type="ARBA" id="ARBA00023235"/>
    </source>
</evidence>
<dbReference type="SUPFAM" id="SSF55120">
    <property type="entry name" value="Pseudouridine synthase"/>
    <property type="match status" value="1"/>
</dbReference>
<gene>
    <name evidence="4 9" type="primary">truA</name>
    <name evidence="9" type="ORF">ERCIPICE3303_643</name>
</gene>
<evidence type="ECO:0000256" key="7">
    <source>
        <dbReference type="RuleBase" id="RU003792"/>
    </source>
</evidence>
<dbReference type="InterPro" id="IPR001406">
    <property type="entry name" value="PsdUridine_synth_TruA"/>
</dbReference>
<comment type="catalytic activity">
    <reaction evidence="4 7">
        <text>uridine(38/39/40) in tRNA = pseudouridine(38/39/40) in tRNA</text>
        <dbReference type="Rhea" id="RHEA:22376"/>
        <dbReference type="Rhea" id="RHEA-COMP:10085"/>
        <dbReference type="Rhea" id="RHEA-COMP:10087"/>
        <dbReference type="ChEBI" id="CHEBI:65314"/>
        <dbReference type="ChEBI" id="CHEBI:65315"/>
        <dbReference type="EC" id="5.4.99.12"/>
    </reaction>
</comment>
<sequence length="277" mass="31755">MKTFITLAFGIEYDGSCYCGWQRQNAVPTVQEAVERAIEKIAAHKIRVICAGRTDTGVHAIGQVIHFKTFSQRTDMVWLRGVNGCLPADIVVRWVKRVPDLFHARFSALSRCYRYMVNNHNLHRSAIFRKKMAYIYQFLDVEKMQRASHCLLGEHNFTSFRAGQCQSRFPIRNIMQLNITRDDRYVIIDIQANSFVHHMVRNIVGSLIEVGSGRKPESWIADLLLAKNRTLAAATASAHGLYLVSVEYPSNYKIPSPLFNSLALQSKKTLFLEKYFH</sequence>
<feature type="domain" description="Pseudouridine synthase I TruA alpha/beta" evidence="8">
    <location>
        <begin position="150"/>
        <end position="249"/>
    </location>
</feature>
<comment type="subunit">
    <text evidence="4">Homodimer.</text>
</comment>
<dbReference type="RefSeq" id="WP_157991246.1">
    <property type="nucleotide sequence ID" value="NZ_LR217737.1"/>
</dbReference>
<dbReference type="FunFam" id="3.30.70.580:FF:000001">
    <property type="entry name" value="tRNA pseudouridine synthase A"/>
    <property type="match status" value="1"/>
</dbReference>
<evidence type="ECO:0000256" key="2">
    <source>
        <dbReference type="ARBA" id="ARBA00022694"/>
    </source>
</evidence>
<comment type="caution">
    <text evidence="4">Lacks conserved residue(s) required for the propagation of feature annotation.</text>
</comment>
<dbReference type="Pfam" id="PF01416">
    <property type="entry name" value="PseudoU_synth_1"/>
    <property type="match status" value="2"/>
</dbReference>
<dbReference type="Gene3D" id="3.30.70.660">
    <property type="entry name" value="Pseudouridine synthase I, catalytic domain, C-terminal subdomain"/>
    <property type="match status" value="1"/>
</dbReference>
<evidence type="ECO:0000313" key="9">
    <source>
        <dbReference type="EMBL" id="VFP88862.1"/>
    </source>
</evidence>
<evidence type="ECO:0000256" key="6">
    <source>
        <dbReference type="PIRSR" id="PIRSR001430-2"/>
    </source>
</evidence>
<dbReference type="PANTHER" id="PTHR11142">
    <property type="entry name" value="PSEUDOURIDYLATE SYNTHASE"/>
    <property type="match status" value="1"/>
</dbReference>
<dbReference type="Proteomes" id="UP000294289">
    <property type="component" value="Chromosome"/>
</dbReference>
<dbReference type="NCBIfam" id="TIGR00071">
    <property type="entry name" value="hisT_truA"/>
    <property type="match status" value="1"/>
</dbReference>
<organism evidence="9 10">
    <name type="scientific">Candidatus Erwinia haradaeae</name>
    <dbReference type="NCBI Taxonomy" id="1922217"/>
    <lineage>
        <taxon>Bacteria</taxon>
        <taxon>Pseudomonadati</taxon>
        <taxon>Pseudomonadota</taxon>
        <taxon>Gammaproteobacteria</taxon>
        <taxon>Enterobacterales</taxon>
        <taxon>Erwiniaceae</taxon>
        <taxon>Erwinia</taxon>
    </lineage>
</organism>
<comment type="similarity">
    <text evidence="1 4 7">Belongs to the tRNA pseudouridine synthase TruA family.</text>
</comment>
<dbReference type="GO" id="GO:0031119">
    <property type="term" value="P:tRNA pseudouridine synthesis"/>
    <property type="evidence" value="ECO:0007669"/>
    <property type="project" value="UniProtKB-UniRule"/>
</dbReference>
<proteinExistence type="inferred from homology"/>
<name>A0A803FVC8_9GAMM</name>
<evidence type="ECO:0000256" key="4">
    <source>
        <dbReference type="HAMAP-Rule" id="MF_00171"/>
    </source>
</evidence>
<dbReference type="PANTHER" id="PTHR11142:SF0">
    <property type="entry name" value="TRNA PSEUDOURIDINE SYNTHASE-LIKE 1"/>
    <property type="match status" value="1"/>
</dbReference>
<dbReference type="InterPro" id="IPR020097">
    <property type="entry name" value="PsdUridine_synth_TruA_a/b_dom"/>
</dbReference>
<feature type="domain" description="Pseudouridine synthase I TruA alpha/beta" evidence="8">
    <location>
        <begin position="12"/>
        <end position="106"/>
    </location>
</feature>